<evidence type="ECO:0000313" key="1">
    <source>
        <dbReference type="EMBL" id="QHN36857.1"/>
    </source>
</evidence>
<sequence length="183" mass="20349">MHDESEASPPVGSARLITTRRQVYFLLARPTTDTDILPSTIGELDVFDTEDQALDALDIHYAWCDARLDRTVVSTAQWYLQSAVVGPRLTPALGDVYLAAYDDGGGHQAVAGGFLTEGELIHWSAFVRAVEPFIPIAIVGREYSLAYRGDATTRFGQLWFTPMQSRRVYPKRIVVDEDADRIS</sequence>
<dbReference type="RefSeq" id="WP_213245129.1">
    <property type="nucleotide sequence ID" value="NZ_CP045806.1"/>
</dbReference>
<name>A0ABX6IMA4_9ACTN</name>
<proteinExistence type="predicted"/>
<dbReference type="Proteomes" id="UP001059836">
    <property type="component" value="Chromosome"/>
</dbReference>
<organism evidence="1 2">
    <name type="scientific">Gordonia pseudamarae</name>
    <dbReference type="NCBI Taxonomy" id="2831662"/>
    <lineage>
        <taxon>Bacteria</taxon>
        <taxon>Bacillati</taxon>
        <taxon>Actinomycetota</taxon>
        <taxon>Actinomycetes</taxon>
        <taxon>Mycobacteriales</taxon>
        <taxon>Gordoniaceae</taxon>
        <taxon>Gordonia</taxon>
    </lineage>
</organism>
<evidence type="ECO:0000313" key="2">
    <source>
        <dbReference type="Proteomes" id="UP001059836"/>
    </source>
</evidence>
<accession>A0ABX6IMA4</accession>
<reference evidence="1" key="1">
    <citation type="journal article" date="2021" name="Nat. Microbiol.">
        <title>Cocultivation of an ultrasmall environmental parasitic bacterium with lytic ability against bacteria associated with wastewater foams.</title>
        <authorList>
            <person name="Batinovic S."/>
            <person name="Rose J.J.A."/>
            <person name="Ratcliffe J."/>
            <person name="Seviour R.J."/>
            <person name="Petrovski S."/>
        </authorList>
    </citation>
    <scope>NUCLEOTIDE SEQUENCE</scope>
    <source>
        <strain evidence="1">CON9</strain>
    </source>
</reference>
<protein>
    <submittedName>
        <fullName evidence="1">Uncharacterized protein</fullName>
    </submittedName>
</protein>
<gene>
    <name evidence="1" type="ORF">GII31_20120</name>
</gene>
<dbReference type="EMBL" id="CP045809">
    <property type="protein sequence ID" value="QHN36857.1"/>
    <property type="molecule type" value="Genomic_DNA"/>
</dbReference>
<keyword evidence="2" id="KW-1185">Reference proteome</keyword>